<dbReference type="Pfam" id="PF00881">
    <property type="entry name" value="Nitroreductase"/>
    <property type="match status" value="2"/>
</dbReference>
<dbReference type="RefSeq" id="WP_091699124.1">
    <property type="nucleotide sequence ID" value="NZ_FOAK01000004.1"/>
</dbReference>
<feature type="domain" description="Nitroreductase" evidence="3">
    <location>
        <begin position="72"/>
        <end position="150"/>
    </location>
</feature>
<organism evidence="4 5">
    <name type="scientific">Methanobrevibacter gottschalkii</name>
    <dbReference type="NCBI Taxonomy" id="190974"/>
    <lineage>
        <taxon>Archaea</taxon>
        <taxon>Methanobacteriati</taxon>
        <taxon>Methanobacteriota</taxon>
        <taxon>Methanomada group</taxon>
        <taxon>Methanobacteria</taxon>
        <taxon>Methanobacteriales</taxon>
        <taxon>Methanobacteriaceae</taxon>
        <taxon>Methanobrevibacter</taxon>
    </lineage>
</organism>
<keyword evidence="2" id="KW-0560">Oxidoreductase</keyword>
<evidence type="ECO:0000256" key="2">
    <source>
        <dbReference type="ARBA" id="ARBA00023002"/>
    </source>
</evidence>
<dbReference type="CDD" id="cd02151">
    <property type="entry name" value="nitroreductase"/>
    <property type="match status" value="1"/>
</dbReference>
<sequence>MTLIDIMLKRRSTRTFEDEPVTKEELDKILQAALLAPTSMNRKPCNFMVVERSETLRQLANCKDHGANLLENADKAIVVLADTMIADTWCEDSSVALTYMHLMATELGLGSCWVQVHLRSKDKIPAEEVVREILKVDSHYRIVGMLAIGRSDNIPKPHSLDELDKSRIHFLV</sequence>
<name>A0A1H7IZ17_9EURY</name>
<dbReference type="STRING" id="190974.SAMN05216439_1288"/>
<dbReference type="OrthoDB" id="287850at2157"/>
<accession>A0A1H7IZ17</accession>
<reference evidence="4 5" key="1">
    <citation type="submission" date="2016-10" db="EMBL/GenBank/DDBJ databases">
        <authorList>
            <person name="de Groot N.N."/>
        </authorList>
    </citation>
    <scope>NUCLEOTIDE SEQUENCE [LARGE SCALE GENOMIC DNA]</scope>
    <source>
        <strain evidence="4 5">DSM 11978</strain>
    </source>
</reference>
<evidence type="ECO:0000313" key="5">
    <source>
        <dbReference type="Proteomes" id="UP000199506"/>
    </source>
</evidence>
<dbReference type="AlphaFoldDB" id="A0A1H7IZ17"/>
<dbReference type="InterPro" id="IPR000415">
    <property type="entry name" value="Nitroreductase-like"/>
</dbReference>
<feature type="domain" description="Nitroreductase" evidence="3">
    <location>
        <begin position="9"/>
        <end position="61"/>
    </location>
</feature>
<dbReference type="GO" id="GO:0016491">
    <property type="term" value="F:oxidoreductase activity"/>
    <property type="evidence" value="ECO:0007669"/>
    <property type="project" value="UniProtKB-KW"/>
</dbReference>
<protein>
    <submittedName>
        <fullName evidence="4">Nitroreductase</fullName>
    </submittedName>
</protein>
<dbReference type="PANTHER" id="PTHR43673:SF10">
    <property type="entry name" value="NADH DEHYDROGENASE_NAD(P)H NITROREDUCTASE XCC3605-RELATED"/>
    <property type="match status" value="1"/>
</dbReference>
<dbReference type="PANTHER" id="PTHR43673">
    <property type="entry name" value="NAD(P)H NITROREDUCTASE YDGI-RELATED"/>
    <property type="match status" value="1"/>
</dbReference>
<proteinExistence type="inferred from homology"/>
<evidence type="ECO:0000313" key="4">
    <source>
        <dbReference type="EMBL" id="SEK66930.1"/>
    </source>
</evidence>
<evidence type="ECO:0000256" key="1">
    <source>
        <dbReference type="ARBA" id="ARBA00007118"/>
    </source>
</evidence>
<dbReference type="Proteomes" id="UP000199506">
    <property type="component" value="Unassembled WGS sequence"/>
</dbReference>
<dbReference type="InterPro" id="IPR029479">
    <property type="entry name" value="Nitroreductase"/>
</dbReference>
<comment type="similarity">
    <text evidence="1">Belongs to the nitroreductase family.</text>
</comment>
<gene>
    <name evidence="4" type="ORF">SAMN05216439_1288</name>
</gene>
<dbReference type="Gene3D" id="3.40.109.10">
    <property type="entry name" value="NADH Oxidase"/>
    <property type="match status" value="1"/>
</dbReference>
<evidence type="ECO:0000259" key="3">
    <source>
        <dbReference type="Pfam" id="PF00881"/>
    </source>
</evidence>
<dbReference type="SUPFAM" id="SSF55469">
    <property type="entry name" value="FMN-dependent nitroreductase-like"/>
    <property type="match status" value="1"/>
</dbReference>
<dbReference type="EMBL" id="FOAK01000004">
    <property type="protein sequence ID" value="SEK66930.1"/>
    <property type="molecule type" value="Genomic_DNA"/>
</dbReference>